<evidence type="ECO:0000313" key="4">
    <source>
        <dbReference type="Ensembl" id="ENSCUSP00005020042.1"/>
    </source>
</evidence>
<comment type="catalytic activity">
    <reaction evidence="2">
        <text>ATP + H2O = ADP + phosphate + H(+)</text>
        <dbReference type="Rhea" id="RHEA:13065"/>
        <dbReference type="ChEBI" id="CHEBI:15377"/>
        <dbReference type="ChEBI" id="CHEBI:15378"/>
        <dbReference type="ChEBI" id="CHEBI:30616"/>
        <dbReference type="ChEBI" id="CHEBI:43474"/>
        <dbReference type="ChEBI" id="CHEBI:456216"/>
    </reaction>
</comment>
<reference evidence="4" key="3">
    <citation type="submission" date="2025-09" db="UniProtKB">
        <authorList>
            <consortium name="Ensembl"/>
        </authorList>
    </citation>
    <scope>IDENTIFICATION</scope>
</reference>
<reference evidence="4" key="2">
    <citation type="submission" date="2025-08" db="UniProtKB">
        <authorList>
            <consortium name="Ensembl"/>
        </authorList>
    </citation>
    <scope>IDENTIFICATION</scope>
</reference>
<keyword evidence="5" id="KW-1185">Reference proteome</keyword>
<dbReference type="InterPro" id="IPR051493">
    <property type="entry name" value="CHD"/>
</dbReference>
<evidence type="ECO:0000256" key="2">
    <source>
        <dbReference type="ARBA" id="ARBA00049360"/>
    </source>
</evidence>
<dbReference type="GO" id="GO:0005634">
    <property type="term" value="C:nucleus"/>
    <property type="evidence" value="ECO:0007669"/>
    <property type="project" value="UniProtKB-SubCell"/>
</dbReference>
<dbReference type="Proteomes" id="UP000694563">
    <property type="component" value="Chromosome 38"/>
</dbReference>
<dbReference type="Gene3D" id="2.40.50.40">
    <property type="match status" value="2"/>
</dbReference>
<dbReference type="GO" id="GO:0005524">
    <property type="term" value="F:ATP binding"/>
    <property type="evidence" value="ECO:0007669"/>
    <property type="project" value="InterPro"/>
</dbReference>
<comment type="subcellular location">
    <subcellularLocation>
        <location evidence="1">Nucleus</location>
    </subcellularLocation>
</comment>
<organism evidence="4 5">
    <name type="scientific">Catharus ustulatus</name>
    <name type="common">Russet-backed thrush</name>
    <name type="synonym">Hylocichla ustulatus</name>
    <dbReference type="NCBI Taxonomy" id="91951"/>
    <lineage>
        <taxon>Eukaryota</taxon>
        <taxon>Metazoa</taxon>
        <taxon>Chordata</taxon>
        <taxon>Craniata</taxon>
        <taxon>Vertebrata</taxon>
        <taxon>Euteleostomi</taxon>
        <taxon>Archelosauria</taxon>
        <taxon>Archosauria</taxon>
        <taxon>Dinosauria</taxon>
        <taxon>Saurischia</taxon>
        <taxon>Theropoda</taxon>
        <taxon>Coelurosauria</taxon>
        <taxon>Aves</taxon>
        <taxon>Neognathae</taxon>
        <taxon>Neoaves</taxon>
        <taxon>Telluraves</taxon>
        <taxon>Australaves</taxon>
        <taxon>Passeriformes</taxon>
        <taxon>Turdidae</taxon>
        <taxon>Catharus</taxon>
    </lineage>
</organism>
<dbReference type="PANTHER" id="PTHR46850:SF1">
    <property type="entry name" value="CHROMODOMAIN-HELICASE-DNA-BINDING PROTEIN 9"/>
    <property type="match status" value="1"/>
</dbReference>
<sequence length="253" mass="28902">PQPVVYYLVKWCSLPYEDSTWELQEDVVRACPRLVLAALRGQHLGAAGGRGQGVSQVCPRCVPGVLTGVLPLPQPVVYYLVKWCSLPYEDSTWELQEDVDEAKIAEFKRIQARHPELKRQPRPQAGAWKKLEASHEYKNHNQLREYQLEGVNWLLFNWYNRQNCILADEMGLGKTIQSIAFLQEVHGAGVRGPYLVIAPLSTIANWEREFGTWTHLNTIVYHGSLASRQMIQQYEMYCKDSKVSSPVHTCAHL</sequence>
<dbReference type="InterPro" id="IPR000953">
    <property type="entry name" value="Chromo/chromo_shadow_dom"/>
</dbReference>
<evidence type="ECO:0000256" key="1">
    <source>
        <dbReference type="ARBA" id="ARBA00004123"/>
    </source>
</evidence>
<name>A0A8C3UVG5_CATUS</name>
<proteinExistence type="predicted"/>
<dbReference type="PROSITE" id="PS50013">
    <property type="entry name" value="CHROMO_2"/>
    <property type="match status" value="1"/>
</dbReference>
<reference evidence="4" key="1">
    <citation type="submission" date="2020-10" db="EMBL/GenBank/DDBJ databases">
        <title>Catharus ustulatus (Swainson's thrush) genome, bCatUst1, primary haplotype v2.</title>
        <authorList>
            <person name="Delmore K."/>
            <person name="Vafadar M."/>
            <person name="Formenti G."/>
            <person name="Chow W."/>
            <person name="Pelan S."/>
            <person name="Howe K."/>
            <person name="Rhie A."/>
            <person name="Mountcastle J."/>
            <person name="Haase B."/>
            <person name="Fedrigo O."/>
            <person name="Jarvis E.D."/>
        </authorList>
    </citation>
    <scope>NUCLEOTIDE SEQUENCE [LARGE SCALE GENOMIC DNA]</scope>
</reference>
<feature type="domain" description="Chromo" evidence="3">
    <location>
        <begin position="1"/>
        <end position="35"/>
    </location>
</feature>
<dbReference type="Pfam" id="PF00176">
    <property type="entry name" value="SNF2-rel_dom"/>
    <property type="match status" value="1"/>
</dbReference>
<evidence type="ECO:0000313" key="5">
    <source>
        <dbReference type="Proteomes" id="UP000694563"/>
    </source>
</evidence>
<dbReference type="InterPro" id="IPR000330">
    <property type="entry name" value="SNF2_N"/>
</dbReference>
<dbReference type="Pfam" id="PF00385">
    <property type="entry name" value="Chromo"/>
    <property type="match status" value="2"/>
</dbReference>
<evidence type="ECO:0000259" key="3">
    <source>
        <dbReference type="PROSITE" id="PS50013"/>
    </source>
</evidence>
<dbReference type="SUPFAM" id="SSF54160">
    <property type="entry name" value="Chromo domain-like"/>
    <property type="match status" value="1"/>
</dbReference>
<dbReference type="Ensembl" id="ENSCUST00005020788.1">
    <property type="protein sequence ID" value="ENSCUSP00005020042.1"/>
    <property type="gene ID" value="ENSCUSG00005012767.1"/>
</dbReference>
<dbReference type="InterPro" id="IPR023780">
    <property type="entry name" value="Chromo_domain"/>
</dbReference>
<dbReference type="Gene3D" id="3.40.50.10810">
    <property type="entry name" value="Tandem AAA-ATPase domain"/>
    <property type="match status" value="1"/>
</dbReference>
<dbReference type="InterPro" id="IPR027417">
    <property type="entry name" value="P-loop_NTPase"/>
</dbReference>
<dbReference type="SUPFAM" id="SSF52540">
    <property type="entry name" value="P-loop containing nucleoside triphosphate hydrolases"/>
    <property type="match status" value="1"/>
</dbReference>
<dbReference type="AlphaFoldDB" id="A0A8C3UVG5"/>
<protein>
    <recommendedName>
        <fullName evidence="3">Chromo domain-containing protein</fullName>
    </recommendedName>
</protein>
<accession>A0A8C3UVG5</accession>
<dbReference type="InterPro" id="IPR016197">
    <property type="entry name" value="Chromo-like_dom_sf"/>
</dbReference>
<dbReference type="PANTHER" id="PTHR46850">
    <property type="entry name" value="CHROMODOMAIN-HELICASE-DNA-BINDING PROTEIN 9"/>
    <property type="match status" value="1"/>
</dbReference>
<dbReference type="InterPro" id="IPR038718">
    <property type="entry name" value="SNF2-like_sf"/>
</dbReference>